<dbReference type="Proteomes" id="UP001519271">
    <property type="component" value="Unassembled WGS sequence"/>
</dbReference>
<feature type="domain" description="Adenylosuccinate lyase C-terminal" evidence="4">
    <location>
        <begin position="364"/>
        <end position="443"/>
    </location>
</feature>
<protein>
    <submittedName>
        <fullName evidence="5">3-carboxy-cis,cis-muconate cycloisomerase</fullName>
        <ecNumber evidence="5">5.5.1.2</ecNumber>
    </submittedName>
</protein>
<dbReference type="SMART" id="SM00998">
    <property type="entry name" value="ADSL_C"/>
    <property type="match status" value="1"/>
</dbReference>
<evidence type="ECO:0000256" key="2">
    <source>
        <dbReference type="ARBA" id="ARBA00023239"/>
    </source>
</evidence>
<dbReference type="Gene3D" id="1.10.40.30">
    <property type="entry name" value="Fumarase/aspartase (C-terminal domain)"/>
    <property type="match status" value="1"/>
</dbReference>
<proteinExistence type="predicted"/>
<accession>A0ABS4G6I0</accession>
<dbReference type="Pfam" id="PF10397">
    <property type="entry name" value="ADSL_C"/>
    <property type="match status" value="1"/>
</dbReference>
<dbReference type="InterPro" id="IPR004769">
    <property type="entry name" value="Pur_lyase"/>
</dbReference>
<dbReference type="PRINTS" id="PR00145">
    <property type="entry name" value="ARGSUCLYASE"/>
</dbReference>
<evidence type="ECO:0000313" key="5">
    <source>
        <dbReference type="EMBL" id="MBP1920138.1"/>
    </source>
</evidence>
<feature type="coiled-coil region" evidence="3">
    <location>
        <begin position="120"/>
        <end position="147"/>
    </location>
</feature>
<dbReference type="CDD" id="cd01597">
    <property type="entry name" value="pCLME"/>
    <property type="match status" value="1"/>
</dbReference>
<evidence type="ECO:0000259" key="4">
    <source>
        <dbReference type="SMART" id="SM00998"/>
    </source>
</evidence>
<evidence type="ECO:0000256" key="3">
    <source>
        <dbReference type="SAM" id="Coils"/>
    </source>
</evidence>
<dbReference type="Gene3D" id="1.20.200.10">
    <property type="entry name" value="Fumarase/aspartase (Central domain)"/>
    <property type="match status" value="1"/>
</dbReference>
<dbReference type="InterPro" id="IPR022761">
    <property type="entry name" value="Fumarate_lyase_N"/>
</dbReference>
<dbReference type="GO" id="GO:0047472">
    <property type="term" value="F:3-carboxy-cis,cis-muconate cycloisomerase activity"/>
    <property type="evidence" value="ECO:0007669"/>
    <property type="project" value="UniProtKB-EC"/>
</dbReference>
<dbReference type="EC" id="5.5.1.2" evidence="5"/>
<dbReference type="RefSeq" id="WP_209460316.1">
    <property type="nucleotide sequence ID" value="NZ_JAGGKC010000024.1"/>
</dbReference>
<dbReference type="PANTHER" id="PTHR43172">
    <property type="entry name" value="ADENYLOSUCCINATE LYASE"/>
    <property type="match status" value="1"/>
</dbReference>
<keyword evidence="6" id="KW-1185">Reference proteome</keyword>
<name>A0ABS4G6I0_9CLOT</name>
<comment type="caution">
    <text evidence="5">The sequence shown here is derived from an EMBL/GenBank/DDBJ whole genome shotgun (WGS) entry which is preliminary data.</text>
</comment>
<gene>
    <name evidence="5" type="ORF">J2Z34_002636</name>
</gene>
<dbReference type="InterPro" id="IPR020557">
    <property type="entry name" value="Fumarate_lyase_CS"/>
</dbReference>
<dbReference type="Pfam" id="PF00206">
    <property type="entry name" value="Lyase_1"/>
    <property type="match status" value="1"/>
</dbReference>
<dbReference type="EMBL" id="JAGGKC010000024">
    <property type="protein sequence ID" value="MBP1920138.1"/>
    <property type="molecule type" value="Genomic_DNA"/>
</dbReference>
<dbReference type="InterPro" id="IPR000362">
    <property type="entry name" value="Fumarate_lyase_fam"/>
</dbReference>
<keyword evidence="2" id="KW-0456">Lyase</keyword>
<dbReference type="InterPro" id="IPR019468">
    <property type="entry name" value="AdenyloSucc_lyase_C"/>
</dbReference>
<evidence type="ECO:0000256" key="1">
    <source>
        <dbReference type="ARBA" id="ARBA00022605"/>
    </source>
</evidence>
<sequence>MGISVFDNELYKYNYSADEMNKIFDDKNLLQKWLDVEAALAAAEAKVGLVPDDVAAIIKEKAKVENIDMEIIKKQAIITGHPFMPLLRAFTPICGAAGEYVHLGTTTQDMMDTAEILQIREGYELILKQLKELYEELLKKAEEKKKTIIMGRTNGQHALPITVGFKFAVWASETKRHIQRLESCKDRLFVGQFSGAVGSLASLGENAIQVRKFFFEELNLNSPDITWNTSRDNVVEIASILGIMASTLSKIGNEVYALQKQEFSEFEEFTGHGAVGSSTMPHKKNPFISMQIVSLGRLVKIAVAEAFETLENEHERDPRSLSVEWDYVPRVFCFASAALEKTINLVSNLVIKEKNINKNINILQGLVFSEKIMMKLSSSIGRQTAHDLMHELALEALENGTPLKDMIIGNKEIMEHFTKEEVEESLKAENYLGLSEYFVDEVLAR</sequence>
<dbReference type="PRINTS" id="PR00149">
    <property type="entry name" value="FUMRATELYASE"/>
</dbReference>
<organism evidence="5 6">
    <name type="scientific">Youngiibacter multivorans</name>
    <dbReference type="NCBI Taxonomy" id="937251"/>
    <lineage>
        <taxon>Bacteria</taxon>
        <taxon>Bacillati</taxon>
        <taxon>Bacillota</taxon>
        <taxon>Clostridia</taxon>
        <taxon>Eubacteriales</taxon>
        <taxon>Clostridiaceae</taxon>
        <taxon>Youngiibacter</taxon>
    </lineage>
</organism>
<keyword evidence="1" id="KW-0028">Amino-acid biosynthesis</keyword>
<dbReference type="PANTHER" id="PTHR43172:SF1">
    <property type="entry name" value="ADENYLOSUCCINATE LYASE"/>
    <property type="match status" value="1"/>
</dbReference>
<keyword evidence="3" id="KW-0175">Coiled coil</keyword>
<keyword evidence="5" id="KW-0413">Isomerase</keyword>
<dbReference type="InterPro" id="IPR008948">
    <property type="entry name" value="L-Aspartase-like"/>
</dbReference>
<dbReference type="PROSITE" id="PS00163">
    <property type="entry name" value="FUMARATE_LYASES"/>
    <property type="match status" value="1"/>
</dbReference>
<dbReference type="NCBIfam" id="TIGR00928">
    <property type="entry name" value="purB"/>
    <property type="match status" value="1"/>
</dbReference>
<dbReference type="SUPFAM" id="SSF48557">
    <property type="entry name" value="L-aspartase-like"/>
    <property type="match status" value="1"/>
</dbReference>
<evidence type="ECO:0000313" key="6">
    <source>
        <dbReference type="Proteomes" id="UP001519271"/>
    </source>
</evidence>
<reference evidence="5 6" key="1">
    <citation type="submission" date="2021-03" db="EMBL/GenBank/DDBJ databases">
        <title>Genomic Encyclopedia of Type Strains, Phase IV (KMG-IV): sequencing the most valuable type-strain genomes for metagenomic binning, comparative biology and taxonomic classification.</title>
        <authorList>
            <person name="Goeker M."/>
        </authorList>
    </citation>
    <scope>NUCLEOTIDE SEQUENCE [LARGE SCALE GENOMIC DNA]</scope>
    <source>
        <strain evidence="5 6">DSM 6139</strain>
    </source>
</reference>